<dbReference type="AlphaFoldDB" id="S2DFH1"/>
<organism evidence="1 2">
    <name type="scientific">Indibacter alkaliphilus (strain CCUG 57479 / KCTC 22604 / LW1)</name>
    <dbReference type="NCBI Taxonomy" id="1189612"/>
    <lineage>
        <taxon>Bacteria</taxon>
        <taxon>Pseudomonadati</taxon>
        <taxon>Bacteroidota</taxon>
        <taxon>Cytophagia</taxon>
        <taxon>Cytophagales</taxon>
        <taxon>Cyclobacteriaceae</taxon>
    </lineage>
</organism>
<dbReference type="STRING" id="1189612.A33Q_1671"/>
<dbReference type="EMBL" id="ALWO02000027">
    <property type="protein sequence ID" value="EOZ97862.1"/>
    <property type="molecule type" value="Genomic_DNA"/>
</dbReference>
<evidence type="ECO:0000313" key="1">
    <source>
        <dbReference type="EMBL" id="EOZ97862.1"/>
    </source>
</evidence>
<protein>
    <submittedName>
        <fullName evidence="1">Uncharacterized protein</fullName>
    </submittedName>
</protein>
<proteinExistence type="predicted"/>
<reference evidence="1 2" key="1">
    <citation type="journal article" date="2013" name="Genome Announc.">
        <title>Draft Genome Sequence of Indibacter alkaliphilus Strain LW1T, Isolated from Lonar Lake, a Haloalkaline Lake in the Buldana District of Maharashtra, India.</title>
        <authorList>
            <person name="Singh A."/>
            <person name="Kumar Jangir P."/>
            <person name="Sharma R."/>
            <person name="Singh A."/>
            <person name="Kumar Pinnaka A."/>
            <person name="Shivaji S."/>
        </authorList>
    </citation>
    <scope>NUCLEOTIDE SEQUENCE [LARGE SCALE GENOMIC DNA]</scope>
    <source>
        <strain evidence="2">CCUG 57479 / KCTC 22604 / LW1</strain>
    </source>
</reference>
<evidence type="ECO:0000313" key="2">
    <source>
        <dbReference type="Proteomes" id="UP000006073"/>
    </source>
</evidence>
<dbReference type="Proteomes" id="UP000006073">
    <property type="component" value="Unassembled WGS sequence"/>
</dbReference>
<name>S2DFH1_INDAL</name>
<comment type="caution">
    <text evidence="1">The sequence shown here is derived from an EMBL/GenBank/DDBJ whole genome shotgun (WGS) entry which is preliminary data.</text>
</comment>
<accession>S2DFH1</accession>
<sequence>MDLRIGTNSFNRTIQELKFDFQGLDAGNNNTFNRTIQELKFDRNEAN</sequence>
<gene>
    <name evidence="1" type="ORF">A33Q_1671</name>
</gene>
<keyword evidence="2" id="KW-1185">Reference proteome</keyword>